<name>A0A512M7H0_9BACT</name>
<protein>
    <submittedName>
        <fullName evidence="1">Uncharacterized protein</fullName>
    </submittedName>
</protein>
<reference evidence="1 2" key="1">
    <citation type="submission" date="2019-07" db="EMBL/GenBank/DDBJ databases">
        <title>Whole genome shotgun sequence of Brevifollis gellanilyticus NBRC 108608.</title>
        <authorList>
            <person name="Hosoyama A."/>
            <person name="Uohara A."/>
            <person name="Ohji S."/>
            <person name="Ichikawa N."/>
        </authorList>
    </citation>
    <scope>NUCLEOTIDE SEQUENCE [LARGE SCALE GENOMIC DNA]</scope>
    <source>
        <strain evidence="1 2">NBRC 108608</strain>
    </source>
</reference>
<keyword evidence="2" id="KW-1185">Reference proteome</keyword>
<evidence type="ECO:0000313" key="1">
    <source>
        <dbReference type="EMBL" id="GEP42676.1"/>
    </source>
</evidence>
<dbReference type="AlphaFoldDB" id="A0A512M7H0"/>
<dbReference type="Proteomes" id="UP000321577">
    <property type="component" value="Unassembled WGS sequence"/>
</dbReference>
<gene>
    <name evidence="1" type="ORF">BGE01nite_19670</name>
</gene>
<sequence length="108" mass="12024">MEMHAVVSLLQGLDAKQVAYLKSNISQTDGKVPVGIILTALNPIVPTRIESLEWLADGDGWGVAYQFYFHASNRHEELQIKVCSSGPDGKWLTKDDISHEELFSLPEK</sequence>
<organism evidence="1 2">
    <name type="scientific">Brevifollis gellanilyticus</name>
    <dbReference type="NCBI Taxonomy" id="748831"/>
    <lineage>
        <taxon>Bacteria</taxon>
        <taxon>Pseudomonadati</taxon>
        <taxon>Verrucomicrobiota</taxon>
        <taxon>Verrucomicrobiia</taxon>
        <taxon>Verrucomicrobiales</taxon>
        <taxon>Verrucomicrobiaceae</taxon>
    </lineage>
</organism>
<comment type="caution">
    <text evidence="1">The sequence shown here is derived from an EMBL/GenBank/DDBJ whole genome shotgun (WGS) entry which is preliminary data.</text>
</comment>
<evidence type="ECO:0000313" key="2">
    <source>
        <dbReference type="Proteomes" id="UP000321577"/>
    </source>
</evidence>
<proteinExistence type="predicted"/>
<dbReference type="EMBL" id="BKAG01000011">
    <property type="protein sequence ID" value="GEP42676.1"/>
    <property type="molecule type" value="Genomic_DNA"/>
</dbReference>
<accession>A0A512M7H0</accession>